<evidence type="ECO:0000256" key="1">
    <source>
        <dbReference type="SAM" id="Phobius"/>
    </source>
</evidence>
<proteinExistence type="predicted"/>
<keyword evidence="1" id="KW-1133">Transmembrane helix</keyword>
<keyword evidence="3" id="KW-1185">Reference proteome</keyword>
<feature type="transmembrane region" description="Helical" evidence="1">
    <location>
        <begin position="188"/>
        <end position="206"/>
    </location>
</feature>
<sequence length="321" mass="34453">MSAPTPAGLPRTVLRLHRPALIVWSAFVAALAGWQIWLNTVTSRAGERERLYCDHHETCNIIDWLDYGQRTALVAALVCYSFLGVAAWAGASLIGRELESGTAKLAWTQGVSPARWLAAKLAVPALLLTLGSTALVLIYRRGWNAHPALRDGDWTSAATFVARGPAAVAYALCALAVGTLAAFVLRRALPALGVSVAAMGALVFLMERLRPHLWPSVTRVTATEGLLTPHAWQTGAGTIRDGHRVPYHGLSPCEGNPAQVGRCADRLGIDGYYLTYHPQSHYWPLHLVETGIVLAVAALAAVLAFRRLPRRGRAVGKGSPA</sequence>
<comment type="caution">
    <text evidence="2">The sequence shown here is derived from an EMBL/GenBank/DDBJ whole genome shotgun (WGS) entry which is preliminary data.</text>
</comment>
<evidence type="ECO:0000313" key="3">
    <source>
        <dbReference type="Proteomes" id="UP001221328"/>
    </source>
</evidence>
<feature type="transmembrane region" description="Helical" evidence="1">
    <location>
        <begin position="72"/>
        <end position="95"/>
    </location>
</feature>
<reference evidence="2 3" key="1">
    <citation type="journal article" date="2015" name="Int. J. Syst. Evol. Microbiol.">
        <title>Streptomyces gilvifuscus sp. nov., an actinomycete that produces antibacterial compounds isolated from soil.</title>
        <authorList>
            <person name="Nguyen T.M."/>
            <person name="Kim J."/>
        </authorList>
    </citation>
    <scope>NUCLEOTIDE SEQUENCE [LARGE SCALE GENOMIC DNA]</scope>
    <source>
        <strain evidence="2 3">T113</strain>
    </source>
</reference>
<name>A0ABT5G767_9ACTN</name>
<evidence type="ECO:0008006" key="4">
    <source>
        <dbReference type="Google" id="ProtNLM"/>
    </source>
</evidence>
<dbReference type="Proteomes" id="UP001221328">
    <property type="component" value="Unassembled WGS sequence"/>
</dbReference>
<organism evidence="2 3">
    <name type="scientific">Streptomyces gilvifuscus</name>
    <dbReference type="NCBI Taxonomy" id="1550617"/>
    <lineage>
        <taxon>Bacteria</taxon>
        <taxon>Bacillati</taxon>
        <taxon>Actinomycetota</taxon>
        <taxon>Actinomycetes</taxon>
        <taxon>Kitasatosporales</taxon>
        <taxon>Streptomycetaceae</taxon>
        <taxon>Streptomyces</taxon>
    </lineage>
</organism>
<protein>
    <recommendedName>
        <fullName evidence="4">ABC transporter permease</fullName>
    </recommendedName>
</protein>
<evidence type="ECO:0000313" key="2">
    <source>
        <dbReference type="EMBL" id="MDC2960580.1"/>
    </source>
</evidence>
<feature type="transmembrane region" description="Helical" evidence="1">
    <location>
        <begin position="116"/>
        <end position="140"/>
    </location>
</feature>
<keyword evidence="1" id="KW-0472">Membrane</keyword>
<keyword evidence="1" id="KW-0812">Transmembrane</keyword>
<feature type="transmembrane region" description="Helical" evidence="1">
    <location>
        <begin position="283"/>
        <end position="305"/>
    </location>
</feature>
<gene>
    <name evidence="2" type="ORF">PO587_39770</name>
</gene>
<dbReference type="RefSeq" id="WP_272178694.1">
    <property type="nucleotide sequence ID" value="NZ_JAQOSK010000024.1"/>
</dbReference>
<feature type="transmembrane region" description="Helical" evidence="1">
    <location>
        <begin position="160"/>
        <end position="181"/>
    </location>
</feature>
<dbReference type="EMBL" id="JAQOSK010000024">
    <property type="protein sequence ID" value="MDC2960580.1"/>
    <property type="molecule type" value="Genomic_DNA"/>
</dbReference>
<accession>A0ABT5G767</accession>
<feature type="transmembrane region" description="Helical" evidence="1">
    <location>
        <begin position="21"/>
        <end position="38"/>
    </location>
</feature>